<dbReference type="AlphaFoldDB" id="A0A846QQZ5"/>
<organism evidence="2 3">
    <name type="scientific">Desulfobaculum xiamenense</name>
    <dbReference type="NCBI Taxonomy" id="995050"/>
    <lineage>
        <taxon>Bacteria</taxon>
        <taxon>Pseudomonadati</taxon>
        <taxon>Thermodesulfobacteriota</taxon>
        <taxon>Desulfovibrionia</taxon>
        <taxon>Desulfovibrionales</taxon>
        <taxon>Desulfovibrionaceae</taxon>
        <taxon>Desulfobaculum</taxon>
    </lineage>
</organism>
<dbReference type="InterPro" id="IPR007313">
    <property type="entry name" value="FxsA"/>
</dbReference>
<keyword evidence="1" id="KW-0472">Membrane</keyword>
<sequence>MLFKLFAAFAVIPLVEIYLLMKVGSWLGAETTIAIVLLTGFVGAWLARQQGTSVLMRIREDMSRGIPPTGQLVDAMLILVAGVMLLTPGFATDIAGMLLLVPPVRAQLKEALRRKLELWARSGSVTIIHRY</sequence>
<dbReference type="PANTHER" id="PTHR35335">
    <property type="entry name" value="UPF0716 PROTEIN FXSA"/>
    <property type="match status" value="1"/>
</dbReference>
<feature type="transmembrane region" description="Helical" evidence="1">
    <location>
        <begin position="72"/>
        <end position="91"/>
    </location>
</feature>
<keyword evidence="1" id="KW-0812">Transmembrane</keyword>
<dbReference type="PANTHER" id="PTHR35335:SF1">
    <property type="entry name" value="UPF0716 PROTEIN FXSA"/>
    <property type="match status" value="1"/>
</dbReference>
<gene>
    <name evidence="2" type="ORF">GGQ74_001264</name>
</gene>
<evidence type="ECO:0000313" key="2">
    <source>
        <dbReference type="EMBL" id="NJB67624.1"/>
    </source>
</evidence>
<comment type="caution">
    <text evidence="2">The sequence shown here is derived from an EMBL/GenBank/DDBJ whole genome shotgun (WGS) entry which is preliminary data.</text>
</comment>
<dbReference type="Pfam" id="PF04186">
    <property type="entry name" value="FxsA"/>
    <property type="match status" value="1"/>
</dbReference>
<dbReference type="Proteomes" id="UP000580856">
    <property type="component" value="Unassembled WGS sequence"/>
</dbReference>
<protein>
    <submittedName>
        <fullName evidence="2">UPF0716 protein FxsA</fullName>
    </submittedName>
</protein>
<dbReference type="NCBIfam" id="NF008528">
    <property type="entry name" value="PRK11463.1-2"/>
    <property type="match status" value="1"/>
</dbReference>
<dbReference type="EMBL" id="JAATJA010000001">
    <property type="protein sequence ID" value="NJB67624.1"/>
    <property type="molecule type" value="Genomic_DNA"/>
</dbReference>
<accession>A0A846QQZ5</accession>
<feature type="transmembrane region" description="Helical" evidence="1">
    <location>
        <begin position="27"/>
        <end position="47"/>
    </location>
</feature>
<reference evidence="2 3" key="1">
    <citation type="submission" date="2020-03" db="EMBL/GenBank/DDBJ databases">
        <title>Genomic Encyclopedia of Type Strains, Phase IV (KMG-IV): sequencing the most valuable type-strain genomes for metagenomic binning, comparative biology and taxonomic classification.</title>
        <authorList>
            <person name="Goeker M."/>
        </authorList>
    </citation>
    <scope>NUCLEOTIDE SEQUENCE [LARGE SCALE GENOMIC DNA]</scope>
    <source>
        <strain evidence="2 3">DSM 24233</strain>
    </source>
</reference>
<evidence type="ECO:0000313" key="3">
    <source>
        <dbReference type="Proteomes" id="UP000580856"/>
    </source>
</evidence>
<feature type="transmembrane region" description="Helical" evidence="1">
    <location>
        <begin position="5"/>
        <end position="21"/>
    </location>
</feature>
<dbReference type="RefSeq" id="WP_167940664.1">
    <property type="nucleotide sequence ID" value="NZ_JAATJA010000001.1"/>
</dbReference>
<name>A0A846QQZ5_9BACT</name>
<keyword evidence="3" id="KW-1185">Reference proteome</keyword>
<keyword evidence="1" id="KW-1133">Transmembrane helix</keyword>
<dbReference type="GO" id="GO:0016020">
    <property type="term" value="C:membrane"/>
    <property type="evidence" value="ECO:0007669"/>
    <property type="project" value="InterPro"/>
</dbReference>
<proteinExistence type="predicted"/>
<evidence type="ECO:0000256" key="1">
    <source>
        <dbReference type="SAM" id="Phobius"/>
    </source>
</evidence>